<gene>
    <name evidence="3" type="ORF">H072_464</name>
</gene>
<dbReference type="HOGENOM" id="CLU_806578_0_0_1"/>
<dbReference type="AlphaFoldDB" id="S8ARD4"/>
<protein>
    <recommendedName>
        <fullName evidence="2">F-box domain-containing protein</fullName>
    </recommendedName>
</protein>
<feature type="domain" description="F-box" evidence="2">
    <location>
        <begin position="20"/>
        <end position="70"/>
    </location>
</feature>
<dbReference type="Gene3D" id="1.20.1280.50">
    <property type="match status" value="1"/>
</dbReference>
<evidence type="ECO:0000313" key="4">
    <source>
        <dbReference type="Proteomes" id="UP000015100"/>
    </source>
</evidence>
<dbReference type="PROSITE" id="PS50181">
    <property type="entry name" value="FBOX"/>
    <property type="match status" value="1"/>
</dbReference>
<name>S8ARD4_DACHA</name>
<dbReference type="EMBL" id="AQGS01000013">
    <property type="protein sequence ID" value="EPS45540.1"/>
    <property type="molecule type" value="Genomic_DNA"/>
</dbReference>
<dbReference type="OrthoDB" id="3800738at2759"/>
<dbReference type="SUPFAM" id="SSF81383">
    <property type="entry name" value="F-box domain"/>
    <property type="match status" value="1"/>
</dbReference>
<evidence type="ECO:0000256" key="1">
    <source>
        <dbReference type="SAM" id="MobiDB-lite"/>
    </source>
</evidence>
<organism evidence="3 4">
    <name type="scientific">Dactylellina haptotyla (strain CBS 200.50)</name>
    <name type="common">Nematode-trapping fungus</name>
    <name type="synonym">Monacrosporium haptotylum</name>
    <dbReference type="NCBI Taxonomy" id="1284197"/>
    <lineage>
        <taxon>Eukaryota</taxon>
        <taxon>Fungi</taxon>
        <taxon>Dikarya</taxon>
        <taxon>Ascomycota</taxon>
        <taxon>Pezizomycotina</taxon>
        <taxon>Orbiliomycetes</taxon>
        <taxon>Orbiliales</taxon>
        <taxon>Orbiliaceae</taxon>
        <taxon>Dactylellina</taxon>
    </lineage>
</organism>
<evidence type="ECO:0000313" key="3">
    <source>
        <dbReference type="EMBL" id="EPS45540.1"/>
    </source>
</evidence>
<feature type="region of interest" description="Disordered" evidence="1">
    <location>
        <begin position="1"/>
        <end position="21"/>
    </location>
</feature>
<dbReference type="Proteomes" id="UP000015100">
    <property type="component" value="Unassembled WGS sequence"/>
</dbReference>
<reference evidence="4" key="2">
    <citation type="submission" date="2013-04" db="EMBL/GenBank/DDBJ databases">
        <title>Genomic mechanisms accounting for the adaptation to parasitism in nematode-trapping fungi.</title>
        <authorList>
            <person name="Ahren D.G."/>
        </authorList>
    </citation>
    <scope>NUCLEOTIDE SEQUENCE [LARGE SCALE GENOMIC DNA]</scope>
    <source>
        <strain evidence="4">CBS 200.50</strain>
    </source>
</reference>
<feature type="compositionally biased region" description="Low complexity" evidence="1">
    <location>
        <begin position="1"/>
        <end position="14"/>
    </location>
</feature>
<comment type="caution">
    <text evidence="3">The sequence shown here is derived from an EMBL/GenBank/DDBJ whole genome shotgun (WGS) entry which is preliminary data.</text>
</comment>
<proteinExistence type="predicted"/>
<evidence type="ECO:0000259" key="2">
    <source>
        <dbReference type="PROSITE" id="PS50181"/>
    </source>
</evidence>
<keyword evidence="4" id="KW-1185">Reference proteome</keyword>
<accession>S8ARD4</accession>
<dbReference type="Pfam" id="PF00646">
    <property type="entry name" value="F-box"/>
    <property type="match status" value="1"/>
</dbReference>
<dbReference type="InterPro" id="IPR036047">
    <property type="entry name" value="F-box-like_dom_sf"/>
</dbReference>
<sequence length="344" mass="38806">MEVPASSPAESEPSPQLPDSKTISSLAPEILELILLHIPAIELLTTCHAVCKKWKNIIETSEEVGFYATTGLRKSELKIYPRGTKNVDEIPRFATPMALEVLSRFWRKLARNCIDLKLEVGIHPHDETRSDNIGEYLIRASLAMFADLHRAIIYTFHDAPPITNRTHLNLYIKGLYAQFNSIVKRVPLLVPRVDAMCAFHALSSSNWAYIRCKRTNGLMAGHMEMVGIDMPPNWYETLYKLSAMTFYYSPRGVLEEEPQKPHGTPVCLEDTEKAKFSLKFHYLFGYGGEGDESIEFGSSPPYVVSFSEVSRVPPPNDFSEPAMMEDGGSPQKPRGIFAILSRYF</sequence>
<reference evidence="3 4" key="1">
    <citation type="journal article" date="2013" name="PLoS Genet.">
        <title>Genomic mechanisms accounting for the adaptation to parasitism in nematode-trapping fungi.</title>
        <authorList>
            <person name="Meerupati T."/>
            <person name="Andersson K.M."/>
            <person name="Friman E."/>
            <person name="Kumar D."/>
            <person name="Tunlid A."/>
            <person name="Ahren D."/>
        </authorList>
    </citation>
    <scope>NUCLEOTIDE SEQUENCE [LARGE SCALE GENOMIC DNA]</scope>
    <source>
        <strain evidence="3 4">CBS 200.50</strain>
    </source>
</reference>
<dbReference type="InterPro" id="IPR001810">
    <property type="entry name" value="F-box_dom"/>
</dbReference>